<evidence type="ECO:0000313" key="1">
    <source>
        <dbReference type="EMBL" id="PWI26348.1"/>
    </source>
</evidence>
<organism evidence="1 2">
    <name type="scientific">Kurthia sibirica</name>
    <dbReference type="NCBI Taxonomy" id="202750"/>
    <lineage>
        <taxon>Bacteria</taxon>
        <taxon>Bacillati</taxon>
        <taxon>Bacillota</taxon>
        <taxon>Bacilli</taxon>
        <taxon>Bacillales</taxon>
        <taxon>Caryophanaceae</taxon>
        <taxon>Kurthia</taxon>
    </lineage>
</organism>
<dbReference type="OrthoDB" id="2736682at2"/>
<accession>A0A2U3AP71</accession>
<reference evidence="1 2" key="1">
    <citation type="submission" date="2018-05" db="EMBL/GenBank/DDBJ databases">
        <title>Kurthia sibirica genome sequence.</title>
        <authorList>
            <person name="Maclea K.S."/>
            <person name="Goen A.E."/>
        </authorList>
    </citation>
    <scope>NUCLEOTIDE SEQUENCE [LARGE SCALE GENOMIC DNA]</scope>
    <source>
        <strain evidence="1 2">ATCC 49154</strain>
    </source>
</reference>
<proteinExistence type="predicted"/>
<gene>
    <name evidence="1" type="ORF">DEX24_03150</name>
</gene>
<dbReference type="EMBL" id="QFVR01000003">
    <property type="protein sequence ID" value="PWI26348.1"/>
    <property type="molecule type" value="Genomic_DNA"/>
</dbReference>
<dbReference type="AlphaFoldDB" id="A0A2U3AP71"/>
<sequence>MAHSSAHTQFASGNGVGLMRCPYPNCGHSNTIITKVHCRMHHQMEREVLFEQYGKPTRVLLNYGNLK</sequence>
<keyword evidence="2" id="KW-1185">Reference proteome</keyword>
<dbReference type="RefSeq" id="WP_109304952.1">
    <property type="nucleotide sequence ID" value="NZ_BJUF01000040.1"/>
</dbReference>
<dbReference type="Proteomes" id="UP000245938">
    <property type="component" value="Unassembled WGS sequence"/>
</dbReference>
<comment type="caution">
    <text evidence="1">The sequence shown here is derived from an EMBL/GenBank/DDBJ whole genome shotgun (WGS) entry which is preliminary data.</text>
</comment>
<evidence type="ECO:0000313" key="2">
    <source>
        <dbReference type="Proteomes" id="UP000245938"/>
    </source>
</evidence>
<protein>
    <submittedName>
        <fullName evidence="1">Uncharacterized protein</fullName>
    </submittedName>
</protein>
<name>A0A2U3AP71_9BACL</name>